<organism evidence="2 3">
    <name type="scientific">Vespula germanica</name>
    <name type="common">German yellow jacket</name>
    <name type="synonym">Paravespula germanica</name>
    <dbReference type="NCBI Taxonomy" id="30212"/>
    <lineage>
        <taxon>Eukaryota</taxon>
        <taxon>Metazoa</taxon>
        <taxon>Ecdysozoa</taxon>
        <taxon>Arthropoda</taxon>
        <taxon>Hexapoda</taxon>
        <taxon>Insecta</taxon>
        <taxon>Pterygota</taxon>
        <taxon>Neoptera</taxon>
        <taxon>Endopterygota</taxon>
        <taxon>Hymenoptera</taxon>
        <taxon>Apocrita</taxon>
        <taxon>Aculeata</taxon>
        <taxon>Vespoidea</taxon>
        <taxon>Vespidae</taxon>
        <taxon>Vespinae</taxon>
        <taxon>Vespula</taxon>
    </lineage>
</organism>
<sequence length="90" mass="10787">MRKKERNVSSFYVNVTTKLSTDRKKTRNLEKDTSQATKLANELRVARRERQVEEVKKEEQEKEEEEEEEEEVEIEVEVAKEEEEEEGVEK</sequence>
<protein>
    <submittedName>
        <fullName evidence="2">Uncharacterized protein</fullName>
    </submittedName>
</protein>
<gene>
    <name evidence="2" type="ORF">HZH68_009621</name>
</gene>
<reference evidence="2" key="1">
    <citation type="journal article" date="2020" name="G3 (Bethesda)">
        <title>High-Quality Assemblies for Three Invasive Social Wasps from the &lt;i&gt;Vespula&lt;/i&gt; Genus.</title>
        <authorList>
            <person name="Harrop T.W.R."/>
            <person name="Guhlin J."/>
            <person name="McLaughlin G.M."/>
            <person name="Permina E."/>
            <person name="Stockwell P."/>
            <person name="Gilligan J."/>
            <person name="Le Lec M.F."/>
            <person name="Gruber M.A.M."/>
            <person name="Quinn O."/>
            <person name="Lovegrove M."/>
            <person name="Duncan E.J."/>
            <person name="Remnant E.J."/>
            <person name="Van Eeckhoven J."/>
            <person name="Graham B."/>
            <person name="Knapp R.A."/>
            <person name="Langford K.W."/>
            <person name="Kronenberg Z."/>
            <person name="Press M.O."/>
            <person name="Eacker S.M."/>
            <person name="Wilson-Rankin E.E."/>
            <person name="Purcell J."/>
            <person name="Lester P.J."/>
            <person name="Dearden P.K."/>
        </authorList>
    </citation>
    <scope>NUCLEOTIDE SEQUENCE</scope>
    <source>
        <strain evidence="2">Linc-1</strain>
    </source>
</reference>
<dbReference type="EMBL" id="JACSDZ010000009">
    <property type="protein sequence ID" value="KAF7395571.1"/>
    <property type="molecule type" value="Genomic_DNA"/>
</dbReference>
<evidence type="ECO:0000256" key="1">
    <source>
        <dbReference type="SAM" id="MobiDB-lite"/>
    </source>
</evidence>
<comment type="caution">
    <text evidence="2">The sequence shown here is derived from an EMBL/GenBank/DDBJ whole genome shotgun (WGS) entry which is preliminary data.</text>
</comment>
<dbReference type="Proteomes" id="UP000617340">
    <property type="component" value="Unassembled WGS sequence"/>
</dbReference>
<evidence type="ECO:0000313" key="2">
    <source>
        <dbReference type="EMBL" id="KAF7395571.1"/>
    </source>
</evidence>
<proteinExistence type="predicted"/>
<feature type="compositionally biased region" description="Basic and acidic residues" evidence="1">
    <location>
        <begin position="44"/>
        <end position="60"/>
    </location>
</feature>
<dbReference type="AlphaFoldDB" id="A0A834JW66"/>
<feature type="region of interest" description="Disordered" evidence="1">
    <location>
        <begin position="19"/>
        <end position="90"/>
    </location>
</feature>
<feature type="compositionally biased region" description="Acidic residues" evidence="1">
    <location>
        <begin position="61"/>
        <end position="90"/>
    </location>
</feature>
<name>A0A834JW66_VESGE</name>
<accession>A0A834JW66</accession>
<evidence type="ECO:0000313" key="3">
    <source>
        <dbReference type="Proteomes" id="UP000617340"/>
    </source>
</evidence>
<keyword evidence="3" id="KW-1185">Reference proteome</keyword>
<feature type="compositionally biased region" description="Basic and acidic residues" evidence="1">
    <location>
        <begin position="20"/>
        <end position="33"/>
    </location>
</feature>